<name>A0A0M9FUN2_LEPPY</name>
<keyword evidence="6" id="KW-0106">Calcium</keyword>
<feature type="domain" description="Ion transport" evidence="14">
    <location>
        <begin position="1131"/>
        <end position="1355"/>
    </location>
</feature>
<evidence type="ECO:0000256" key="1">
    <source>
        <dbReference type="ARBA" id="ARBA00004141"/>
    </source>
</evidence>
<feature type="transmembrane region" description="Helical" evidence="13">
    <location>
        <begin position="933"/>
        <end position="953"/>
    </location>
</feature>
<feature type="transmembrane region" description="Helical" evidence="13">
    <location>
        <begin position="1132"/>
        <end position="1150"/>
    </location>
</feature>
<dbReference type="Gene3D" id="1.10.287.70">
    <property type="match status" value="4"/>
</dbReference>
<evidence type="ECO:0000256" key="4">
    <source>
        <dbReference type="ARBA" id="ARBA00022673"/>
    </source>
</evidence>
<comment type="caution">
    <text evidence="15">The sequence shown here is derived from an EMBL/GenBank/DDBJ whole genome shotgun (WGS) entry which is preliminary data.</text>
</comment>
<sequence>MQYFLLSYSKINDFQTWMPTTVVEVNDDTTVFGCLTPSNVVRRSCRRLVTHPRMQIVWFMLVCLSTGMTSAIQPRYDMGGATYTTLFAIEVVCVAFFWLRMLAEIVASGFFEGEHSFLRSLWNWIELAVNVFAILQVIPPTFHIRWMRAFAAARPLRFFVFVPWWKPLLIPLARGFPLICDIFFVYVLCTFAFALIGVFAIGGELYQRCFITHVSNAAANDVYGGLPLPFILRNVTNACGVGFACPSLGPGVTVECLSDPAHYRNRLFTYQSVGAAILRMMKVTSMDMWHEELDDVMHVKGSAAALYLVTVVAVSQFLLVVAMTVVYNAYAHLDSWFMRSAAATAAGEDRQRKDCGVQSMPPWQNQRQLPRSTRVYGGPYSGDDAEADEYERSEEYTMTMSGSGAPALTAYSTEQGTTTANRRYARDFFRSVHVRGFWAGLRGLEQTTTPGRGTEPLVGWAATLVDSLPSVVFMMVLSIGNLVLLAVVSIYITGTHARDIRRASSAMAIYFLVPFLLKLIGFGVTRTLMDVWNYTDVFGAVTGILELAAPYVFHYRVVGILRVLRYVHAGKYFFSLRQYRYQLWCLLSLVLLGTAILLLYAIVGMQLFSGAYVASADGLVRNGDFTTLWTALLACFRAFTGDVWTRYLTAVSRNSSVATGSLFFVSLEAISVLLLFGLENAILFRGFRDAARDEDLLNFKDFPPLLLLPPAQEGGASAEVANGRVVGGVHKGQTVDGRLGEVLRRRQRLRDTNVFGIGAAKPLRVRHDAFFLISPFSPLRRLLLRFFGSFLYLVLSTLCVLLGFVALFFERRYLTARRERVMRDINIVYAVVFCVEMILKWIAYGVFSPGTDRNDGSGGNEGSARTMPAYFREPLNWIDVVANGTALAGIAYAPLRVGRVLRTVRLCTTQERPNKTFLTLVTSLRYVAKTAPLILFLYVGFAVAGMQIFAGGLHRCSDPNVTSETGCRGVYNVSVDTYTNTTLVEHERVWERAAFHYDAFGPALLSVFAFTTVNHYGHIMDDAMAIVSNHSAMSYNHAGYFVLFFILALLMIRFYALRCVAAVLAAKLRRPTMESMGTALLTPPQTRLVVSRQNIAYMLYLNFYLTPLPFRLSRWCHRVLTTCPVNGSDPLFYAALNVVVLIACGFLAAAHVFQPPWQEKMLLAMVCVGVAACGVELLLSVVAYGVVHLSKVSRLLDVVLFALMVVGVSSPTLRFFRVALLVKLIKTSNIGMQLLPAVRHAKLLGSAFAVYLLALLTYAVVGTLVFGDVAPHGRYLTEKRNFSTVIGSLLVLFDCSTLDQWHLVMFACFTGAPCRSDPSATCGHTHAAVPFFVSFVVVVNILAVQLVFAAMMNAFMVPLYVDVIEPLLQVRRAWLRYAGAEQLKCDFDTFLRFLPHLPPSLTDGLTNEKGNESSMIAFLSSLRLPLDDHLRLRYDDLLRGLAYRKYKVDLMRSGTEAYRRAALLSLAAGEHYGQLLRQRYCDEITQLAQTKVDAVHLNDVDSSLVVAPEGVAEHEAFQAHHDDYTVPKGAFPIPASNVFLYTFPGESDEKGVAAPPPPP</sequence>
<dbReference type="GO" id="GO:0005891">
    <property type="term" value="C:voltage-gated calcium channel complex"/>
    <property type="evidence" value="ECO:0007669"/>
    <property type="project" value="TreeGrafter"/>
</dbReference>
<feature type="transmembrane region" description="Helical" evidence="13">
    <location>
        <begin position="1327"/>
        <end position="1350"/>
    </location>
</feature>
<feature type="transmembrane region" description="Helical" evidence="13">
    <location>
        <begin position="1243"/>
        <end position="1266"/>
    </location>
</feature>
<keyword evidence="5 13" id="KW-0812">Transmembrane</keyword>
<feature type="transmembrane region" description="Helical" evidence="13">
    <location>
        <begin position="506"/>
        <end position="525"/>
    </location>
</feature>
<feature type="transmembrane region" description="Helical" evidence="13">
    <location>
        <begin position="628"/>
        <end position="645"/>
    </location>
</feature>
<feature type="transmembrane region" description="Helical" evidence="13">
    <location>
        <begin position="471"/>
        <end position="494"/>
    </location>
</feature>
<organism evidence="15 16">
    <name type="scientific">Leptomonas pyrrhocoris</name>
    <name type="common">Firebug parasite</name>
    <dbReference type="NCBI Taxonomy" id="157538"/>
    <lineage>
        <taxon>Eukaryota</taxon>
        <taxon>Discoba</taxon>
        <taxon>Euglenozoa</taxon>
        <taxon>Kinetoplastea</taxon>
        <taxon>Metakinetoplastina</taxon>
        <taxon>Trypanosomatida</taxon>
        <taxon>Trypanosomatidae</taxon>
        <taxon>Leishmaniinae</taxon>
        <taxon>Leptomonas</taxon>
    </lineage>
</organism>
<dbReference type="GO" id="GO:0098703">
    <property type="term" value="P:calcium ion import across plasma membrane"/>
    <property type="evidence" value="ECO:0007669"/>
    <property type="project" value="TreeGrafter"/>
</dbReference>
<dbReference type="PANTHER" id="PTHR45628">
    <property type="entry name" value="VOLTAGE-DEPENDENT CALCIUM CHANNEL TYPE A SUBUNIT ALPHA-1"/>
    <property type="match status" value="1"/>
</dbReference>
<evidence type="ECO:0000313" key="15">
    <source>
        <dbReference type="EMBL" id="KPA76309.1"/>
    </source>
</evidence>
<comment type="subcellular location">
    <subcellularLocation>
        <location evidence="1">Membrane</location>
        <topology evidence="1">Multi-pass membrane protein</topology>
    </subcellularLocation>
</comment>
<keyword evidence="3" id="KW-0109">Calcium transport</keyword>
<proteinExistence type="predicted"/>
<dbReference type="Pfam" id="PF00520">
    <property type="entry name" value="Ion_trans"/>
    <property type="match status" value="4"/>
</dbReference>
<dbReference type="GeneID" id="26908315"/>
<accession>A0A0M9FUN2</accession>
<dbReference type="GO" id="GO:0008331">
    <property type="term" value="F:high voltage-gated calcium channel activity"/>
    <property type="evidence" value="ECO:0007669"/>
    <property type="project" value="TreeGrafter"/>
</dbReference>
<evidence type="ECO:0000259" key="14">
    <source>
        <dbReference type="Pfam" id="PF00520"/>
    </source>
</evidence>
<dbReference type="OrthoDB" id="272031at2759"/>
<evidence type="ECO:0000256" key="2">
    <source>
        <dbReference type="ARBA" id="ARBA00022448"/>
    </source>
</evidence>
<evidence type="ECO:0000256" key="3">
    <source>
        <dbReference type="ARBA" id="ARBA00022568"/>
    </source>
</evidence>
<feature type="transmembrane region" description="Helical" evidence="13">
    <location>
        <begin position="875"/>
        <end position="895"/>
    </location>
</feature>
<evidence type="ECO:0000256" key="12">
    <source>
        <dbReference type="ARBA" id="ARBA00023303"/>
    </source>
</evidence>
<evidence type="ECO:0000256" key="10">
    <source>
        <dbReference type="ARBA" id="ARBA00023136"/>
    </source>
</evidence>
<evidence type="ECO:0000313" key="16">
    <source>
        <dbReference type="Proteomes" id="UP000037923"/>
    </source>
</evidence>
<feature type="transmembrane region" description="Helical" evidence="13">
    <location>
        <begin position="537"/>
        <end position="564"/>
    </location>
</feature>
<evidence type="ECO:0000256" key="9">
    <source>
        <dbReference type="ARBA" id="ARBA00023065"/>
    </source>
</evidence>
<keyword evidence="8 13" id="KW-1133">Transmembrane helix</keyword>
<feature type="transmembrane region" description="Helical" evidence="13">
    <location>
        <begin position="1198"/>
        <end position="1222"/>
    </location>
</feature>
<dbReference type="InterPro" id="IPR027359">
    <property type="entry name" value="Volt_channel_dom_sf"/>
</dbReference>
<feature type="transmembrane region" description="Helical" evidence="13">
    <location>
        <begin position="156"/>
        <end position="176"/>
    </location>
</feature>
<feature type="transmembrane region" description="Helical" evidence="13">
    <location>
        <begin position="584"/>
        <end position="608"/>
    </location>
</feature>
<keyword evidence="12" id="KW-0407">Ion channel</keyword>
<dbReference type="SUPFAM" id="SSF81324">
    <property type="entry name" value="Voltage-gated potassium channels"/>
    <property type="match status" value="4"/>
</dbReference>
<feature type="domain" description="Ion transport" evidence="14">
    <location>
        <begin position="791"/>
        <end position="1050"/>
    </location>
</feature>
<feature type="transmembrane region" description="Helical" evidence="13">
    <location>
        <begin position="657"/>
        <end position="678"/>
    </location>
</feature>
<feature type="transmembrane region" description="Helical" evidence="13">
    <location>
        <begin position="1162"/>
        <end position="1186"/>
    </location>
</feature>
<keyword evidence="2" id="KW-0813">Transport</keyword>
<dbReference type="InterPro" id="IPR005821">
    <property type="entry name" value="Ion_trans_dom"/>
</dbReference>
<feature type="transmembrane region" description="Helical" evidence="13">
    <location>
        <begin position="782"/>
        <end position="807"/>
    </location>
</feature>
<evidence type="ECO:0000256" key="5">
    <source>
        <dbReference type="ARBA" id="ARBA00022692"/>
    </source>
</evidence>
<feature type="domain" description="Ion transport" evidence="14">
    <location>
        <begin position="58"/>
        <end position="323"/>
    </location>
</feature>
<evidence type="ECO:0000256" key="7">
    <source>
        <dbReference type="ARBA" id="ARBA00022882"/>
    </source>
</evidence>
<feature type="transmembrane region" description="Helical" evidence="13">
    <location>
        <begin position="182"/>
        <end position="201"/>
    </location>
</feature>
<protein>
    <recommendedName>
        <fullName evidence="14">Ion transport domain-containing protein</fullName>
    </recommendedName>
</protein>
<evidence type="ECO:0000256" key="13">
    <source>
        <dbReference type="SAM" id="Phobius"/>
    </source>
</evidence>
<dbReference type="OMA" id="IRIVRIM"/>
<dbReference type="Proteomes" id="UP000037923">
    <property type="component" value="Unassembled WGS sequence"/>
</dbReference>
<evidence type="ECO:0000256" key="11">
    <source>
        <dbReference type="ARBA" id="ARBA00023180"/>
    </source>
</evidence>
<feature type="transmembrane region" description="Helical" evidence="13">
    <location>
        <begin position="121"/>
        <end position="144"/>
    </location>
</feature>
<dbReference type="PANTHER" id="PTHR45628:SF7">
    <property type="entry name" value="VOLTAGE-DEPENDENT CALCIUM CHANNEL TYPE A SUBUNIT ALPHA-1"/>
    <property type="match status" value="1"/>
</dbReference>
<feature type="transmembrane region" description="Helical" evidence="13">
    <location>
        <begin position="56"/>
        <end position="73"/>
    </location>
</feature>
<feature type="transmembrane region" description="Helical" evidence="13">
    <location>
        <begin position="1038"/>
        <end position="1066"/>
    </location>
</feature>
<keyword evidence="7" id="KW-0851">Voltage-gated channel</keyword>
<dbReference type="VEuPathDB" id="TriTrypDB:LpyrH10_21_1660"/>
<keyword evidence="4" id="KW-0107">Calcium channel</keyword>
<dbReference type="RefSeq" id="XP_015654748.1">
    <property type="nucleotide sequence ID" value="XM_015806877.1"/>
</dbReference>
<keyword evidence="10 13" id="KW-0472">Membrane</keyword>
<feature type="transmembrane region" description="Helical" evidence="13">
    <location>
        <begin position="827"/>
        <end position="847"/>
    </location>
</feature>
<reference evidence="15 16" key="1">
    <citation type="submission" date="2015-07" db="EMBL/GenBank/DDBJ databases">
        <title>High-quality genome of monoxenous trypanosomatid Leptomonas pyrrhocoris.</title>
        <authorList>
            <person name="Flegontov P."/>
            <person name="Butenko A."/>
            <person name="Firsov S."/>
            <person name="Vlcek C."/>
            <person name="Logacheva M.D."/>
            <person name="Field M."/>
            <person name="Filatov D."/>
            <person name="Flegontova O."/>
            <person name="Gerasimov E."/>
            <person name="Jackson A.P."/>
            <person name="Kelly S."/>
            <person name="Opperdoes F."/>
            <person name="O'Reilly A."/>
            <person name="Votypka J."/>
            <person name="Yurchenko V."/>
            <person name="Lukes J."/>
        </authorList>
    </citation>
    <scope>NUCLEOTIDE SEQUENCE [LARGE SCALE GENOMIC DNA]</scope>
    <source>
        <strain evidence="15">H10</strain>
    </source>
</reference>
<feature type="transmembrane region" description="Helical" evidence="13">
    <location>
        <begin position="80"/>
        <end position="101"/>
    </location>
</feature>
<dbReference type="InterPro" id="IPR050599">
    <property type="entry name" value="VDCC_alpha-1_subunit"/>
</dbReference>
<evidence type="ECO:0000256" key="6">
    <source>
        <dbReference type="ARBA" id="ARBA00022837"/>
    </source>
</evidence>
<dbReference type="Gene3D" id="1.20.120.350">
    <property type="entry name" value="Voltage-gated potassium channels. Chain C"/>
    <property type="match status" value="3"/>
</dbReference>
<gene>
    <name evidence="15" type="ORF">ABB37_08030</name>
</gene>
<keyword evidence="9" id="KW-0406">Ion transport</keyword>
<feature type="transmembrane region" description="Helical" evidence="13">
    <location>
        <begin position="305"/>
        <end position="330"/>
    </location>
</feature>
<keyword evidence="11" id="KW-0325">Glycoprotein</keyword>
<evidence type="ECO:0000256" key="8">
    <source>
        <dbReference type="ARBA" id="ARBA00022989"/>
    </source>
</evidence>
<dbReference type="EMBL" id="LGTL01000021">
    <property type="protein sequence ID" value="KPA76309.1"/>
    <property type="molecule type" value="Genomic_DNA"/>
</dbReference>
<feature type="domain" description="Ion transport" evidence="14">
    <location>
        <begin position="472"/>
        <end position="692"/>
    </location>
</feature>
<keyword evidence="16" id="KW-1185">Reference proteome</keyword>